<dbReference type="Proteomes" id="UP000243515">
    <property type="component" value="Unassembled WGS sequence"/>
</dbReference>
<evidence type="ECO:0000313" key="3">
    <source>
        <dbReference type="EMBL" id="OXV07071.1"/>
    </source>
</evidence>
<reference evidence="3 4" key="1">
    <citation type="journal article" date="2015" name="Environ. Microbiol.">
        <title>Metagenome sequence of Elaphomyces granulatus from sporocarp tissue reveals Ascomycota ectomycorrhizal fingerprints of genome expansion and a Proteobacteria-rich microbiome.</title>
        <authorList>
            <person name="Quandt C.A."/>
            <person name="Kohler A."/>
            <person name="Hesse C.N."/>
            <person name="Sharpton T.J."/>
            <person name="Martin F."/>
            <person name="Spatafora J.W."/>
        </authorList>
    </citation>
    <scope>NUCLEOTIDE SEQUENCE [LARGE SCALE GENOMIC DNA]</scope>
    <source>
        <strain evidence="3 4">OSC145934</strain>
    </source>
</reference>
<name>A0A232LSC7_9EURO</name>
<sequence>EIDPDGRSRSFHIQNVVVYCRVHFLRNIEEAVGKRKAQEVSGRMTSLLDCGSRDDYFRLCDLLMNRETNPKVVEFVRHKRNPDIACGLNKFCSQIPGEIFDRVRHHTNAAEQSHNKAYSFGRRQTLLQGLTSGWKLDRRDVDQHKARSDFGIRHAYRTDDMEANYSRHQKREETRRRRRTEQAQAQAPDPIDDEPALGINFDSPPSSPPTPSRSGSVTGRQRSTPPRPRSRATASRARSAQPNLRQLAAQNVQDLDQRQRELELRRLETEQQRLEEDRQLELRRRETEQNLLEEQLRRERLANDAMETANERIQYFLQRAKQGDQQAARMLERDP</sequence>
<feature type="non-terminal residue" evidence="3">
    <location>
        <position position="1"/>
    </location>
</feature>
<keyword evidence="1" id="KW-0175">Coiled coil</keyword>
<keyword evidence="4" id="KW-1185">Reference proteome</keyword>
<dbReference type="AlphaFoldDB" id="A0A232LSC7"/>
<accession>A0A232LSC7</accession>
<comment type="caution">
    <text evidence="3">The sequence shown here is derived from an EMBL/GenBank/DDBJ whole genome shotgun (WGS) entry which is preliminary data.</text>
</comment>
<evidence type="ECO:0000256" key="1">
    <source>
        <dbReference type="SAM" id="Coils"/>
    </source>
</evidence>
<dbReference type="OrthoDB" id="4494726at2759"/>
<gene>
    <name evidence="3" type="ORF">Egran_05164</name>
</gene>
<feature type="coiled-coil region" evidence="1">
    <location>
        <begin position="245"/>
        <end position="312"/>
    </location>
</feature>
<organism evidence="3 4">
    <name type="scientific">Elaphomyces granulatus</name>
    <dbReference type="NCBI Taxonomy" id="519963"/>
    <lineage>
        <taxon>Eukaryota</taxon>
        <taxon>Fungi</taxon>
        <taxon>Dikarya</taxon>
        <taxon>Ascomycota</taxon>
        <taxon>Pezizomycotina</taxon>
        <taxon>Eurotiomycetes</taxon>
        <taxon>Eurotiomycetidae</taxon>
        <taxon>Eurotiales</taxon>
        <taxon>Elaphomycetaceae</taxon>
        <taxon>Elaphomyces</taxon>
    </lineage>
</organism>
<feature type="compositionally biased region" description="Low complexity" evidence="2">
    <location>
        <begin position="231"/>
        <end position="242"/>
    </location>
</feature>
<protein>
    <submittedName>
        <fullName evidence="3">Uncharacterized protein</fullName>
    </submittedName>
</protein>
<feature type="region of interest" description="Disordered" evidence="2">
    <location>
        <begin position="161"/>
        <end position="245"/>
    </location>
</feature>
<evidence type="ECO:0000256" key="2">
    <source>
        <dbReference type="SAM" id="MobiDB-lite"/>
    </source>
</evidence>
<proteinExistence type="predicted"/>
<dbReference type="EMBL" id="NPHW01005132">
    <property type="protein sequence ID" value="OXV07071.1"/>
    <property type="molecule type" value="Genomic_DNA"/>
</dbReference>
<evidence type="ECO:0000313" key="4">
    <source>
        <dbReference type="Proteomes" id="UP000243515"/>
    </source>
</evidence>
<feature type="compositionally biased region" description="Low complexity" evidence="2">
    <location>
        <begin position="212"/>
        <end position="224"/>
    </location>
</feature>